<evidence type="ECO:0000313" key="1">
    <source>
        <dbReference type="EMBL" id="WUS28004.1"/>
    </source>
</evidence>
<organism evidence="1 2">
    <name type="scientific">Streptomyces caniferus</name>
    <dbReference type="NCBI Taxonomy" id="285557"/>
    <lineage>
        <taxon>Bacteria</taxon>
        <taxon>Bacillati</taxon>
        <taxon>Actinomycetota</taxon>
        <taxon>Actinomycetes</taxon>
        <taxon>Kitasatosporales</taxon>
        <taxon>Streptomycetaceae</taxon>
        <taxon>Streptomyces</taxon>
    </lineage>
</organism>
<sequence length="113" mass="12548">MIGKCLRGQFGEGPCGERLARHVRQLISPFSVRSEDELLHRLDTVRGKHRAFGRRKYALGTACTASPAQVEAVTAVPVASLRVYELHRLRSVTDRLRKMAEATLTTLAFSVSI</sequence>
<protein>
    <submittedName>
        <fullName evidence="1">Uncharacterized protein</fullName>
    </submittedName>
</protein>
<reference evidence="1" key="1">
    <citation type="submission" date="2022-10" db="EMBL/GenBank/DDBJ databases">
        <title>The complete genomes of actinobacterial strains from the NBC collection.</title>
        <authorList>
            <person name="Joergensen T.S."/>
            <person name="Alvarez Arevalo M."/>
            <person name="Sterndorff E.B."/>
            <person name="Faurdal D."/>
            <person name="Vuksanovic O."/>
            <person name="Mourched A.-S."/>
            <person name="Charusanti P."/>
            <person name="Shaw S."/>
            <person name="Blin K."/>
            <person name="Weber T."/>
        </authorList>
    </citation>
    <scope>NUCLEOTIDE SEQUENCE</scope>
    <source>
        <strain evidence="1">NBC_01256</strain>
    </source>
</reference>
<accession>A0ABZ1VYY1</accession>
<name>A0ABZ1VYY1_9ACTN</name>
<dbReference type="SUPFAM" id="SSF55781">
    <property type="entry name" value="GAF domain-like"/>
    <property type="match status" value="1"/>
</dbReference>
<proteinExistence type="predicted"/>
<evidence type="ECO:0000313" key="2">
    <source>
        <dbReference type="Proteomes" id="UP001432292"/>
    </source>
</evidence>
<dbReference type="Proteomes" id="UP001432292">
    <property type="component" value="Chromosome"/>
</dbReference>
<dbReference type="EMBL" id="CP108473">
    <property type="protein sequence ID" value="WUS28004.1"/>
    <property type="molecule type" value="Genomic_DNA"/>
</dbReference>
<gene>
    <name evidence="1" type="ORF">OG727_18535</name>
</gene>
<keyword evidence="2" id="KW-1185">Reference proteome</keyword>